<proteinExistence type="predicted"/>
<reference evidence="1" key="1">
    <citation type="submission" date="2019-08" db="EMBL/GenBank/DDBJ databases">
        <authorList>
            <person name="Kucharzyk K."/>
            <person name="Murdoch R.W."/>
            <person name="Higgins S."/>
            <person name="Loffler F."/>
        </authorList>
    </citation>
    <scope>NUCLEOTIDE SEQUENCE</scope>
</reference>
<accession>A0A645A0M8</accession>
<dbReference type="InterPro" id="IPR037143">
    <property type="entry name" value="4-PPantetheinyl_Trfase_dom_sf"/>
</dbReference>
<gene>
    <name evidence="1" type="ORF">SDC9_93445</name>
</gene>
<dbReference type="EMBL" id="VSSQ01011395">
    <property type="protein sequence ID" value="MPM46739.1"/>
    <property type="molecule type" value="Genomic_DNA"/>
</dbReference>
<sequence>MERQSDGRPVLHLEGKALQLLGNRKALVSISHDRPVAVAMVVLGGDNGPF</sequence>
<protein>
    <recommendedName>
        <fullName evidence="2">Holo-[acyl-carrier-protein] synthase</fullName>
    </recommendedName>
</protein>
<comment type="caution">
    <text evidence="1">The sequence shown here is derived from an EMBL/GenBank/DDBJ whole genome shotgun (WGS) entry which is preliminary data.</text>
</comment>
<evidence type="ECO:0000313" key="1">
    <source>
        <dbReference type="EMBL" id="MPM46739.1"/>
    </source>
</evidence>
<evidence type="ECO:0008006" key="2">
    <source>
        <dbReference type="Google" id="ProtNLM"/>
    </source>
</evidence>
<dbReference type="GO" id="GO:0008897">
    <property type="term" value="F:holo-[acyl-carrier-protein] synthase activity"/>
    <property type="evidence" value="ECO:0007669"/>
    <property type="project" value="InterPro"/>
</dbReference>
<organism evidence="1">
    <name type="scientific">bioreactor metagenome</name>
    <dbReference type="NCBI Taxonomy" id="1076179"/>
    <lineage>
        <taxon>unclassified sequences</taxon>
        <taxon>metagenomes</taxon>
        <taxon>ecological metagenomes</taxon>
    </lineage>
</organism>
<dbReference type="GO" id="GO:0000287">
    <property type="term" value="F:magnesium ion binding"/>
    <property type="evidence" value="ECO:0007669"/>
    <property type="project" value="InterPro"/>
</dbReference>
<dbReference type="Gene3D" id="3.90.470.20">
    <property type="entry name" value="4'-phosphopantetheinyl transferase domain"/>
    <property type="match status" value="1"/>
</dbReference>
<dbReference type="AlphaFoldDB" id="A0A645A0M8"/>
<name>A0A645A0M8_9ZZZZ</name>